<comment type="catalytic activity">
    <reaction evidence="10">
        <text>fluoride(in) = fluoride(out)</text>
        <dbReference type="Rhea" id="RHEA:76159"/>
        <dbReference type="ChEBI" id="CHEBI:17051"/>
    </reaction>
    <physiologicalReaction direction="left-to-right" evidence="10">
        <dbReference type="Rhea" id="RHEA:76160"/>
    </physiologicalReaction>
</comment>
<dbReference type="Proteomes" id="UP000824156">
    <property type="component" value="Unassembled WGS sequence"/>
</dbReference>
<keyword evidence="4 11" id="KW-0812">Transmembrane</keyword>
<proteinExistence type="inferred from homology"/>
<dbReference type="Pfam" id="PF02537">
    <property type="entry name" value="CRCB"/>
    <property type="match status" value="1"/>
</dbReference>
<comment type="function">
    <text evidence="11">Fluoride-specific ion channel. Important for reducing fluoride concentration in the cell, thus reducing its toxicity.</text>
</comment>
<evidence type="ECO:0000256" key="9">
    <source>
        <dbReference type="ARBA" id="ARBA00035120"/>
    </source>
</evidence>
<feature type="transmembrane region" description="Helical" evidence="11">
    <location>
        <begin position="36"/>
        <end position="56"/>
    </location>
</feature>
<evidence type="ECO:0000256" key="3">
    <source>
        <dbReference type="ARBA" id="ARBA00022519"/>
    </source>
</evidence>
<feature type="binding site" evidence="11">
    <location>
        <position position="79"/>
    </location>
    <ligand>
        <name>Na(+)</name>
        <dbReference type="ChEBI" id="CHEBI:29101"/>
        <note>structural</note>
    </ligand>
</feature>
<feature type="transmembrane region" description="Helical" evidence="11">
    <location>
        <begin position="98"/>
        <end position="122"/>
    </location>
</feature>
<evidence type="ECO:0000256" key="10">
    <source>
        <dbReference type="ARBA" id="ARBA00035585"/>
    </source>
</evidence>
<dbReference type="AlphaFoldDB" id="A0A9D1WB63"/>
<evidence type="ECO:0000256" key="4">
    <source>
        <dbReference type="ARBA" id="ARBA00022692"/>
    </source>
</evidence>
<dbReference type="EMBL" id="DXEZ01000351">
    <property type="protein sequence ID" value="HIX55833.1"/>
    <property type="molecule type" value="Genomic_DNA"/>
</dbReference>
<keyword evidence="2 11" id="KW-1003">Cell membrane</keyword>
<dbReference type="GO" id="GO:0062054">
    <property type="term" value="F:fluoride channel activity"/>
    <property type="evidence" value="ECO:0007669"/>
    <property type="project" value="UniProtKB-UniRule"/>
</dbReference>
<dbReference type="PANTHER" id="PTHR28259">
    <property type="entry name" value="FLUORIDE EXPORT PROTEIN 1-RELATED"/>
    <property type="match status" value="1"/>
</dbReference>
<accession>A0A9D1WB63</accession>
<comment type="subcellular location">
    <subcellularLocation>
        <location evidence="1 11">Cell membrane</location>
        <topology evidence="1 11">Multi-pass membrane protein</topology>
    </subcellularLocation>
</comment>
<evidence type="ECO:0000256" key="11">
    <source>
        <dbReference type="HAMAP-Rule" id="MF_00454"/>
    </source>
</evidence>
<keyword evidence="5 11" id="KW-1133">Transmembrane helix</keyword>
<keyword evidence="8 11" id="KW-0407">Ion channel</keyword>
<feature type="transmembrane region" description="Helical" evidence="11">
    <location>
        <begin position="68"/>
        <end position="86"/>
    </location>
</feature>
<comment type="caution">
    <text evidence="12">The sequence shown here is derived from an EMBL/GenBank/DDBJ whole genome shotgun (WGS) entry which is preliminary data.</text>
</comment>
<organism evidence="12 13">
    <name type="scientific">Candidatus Sphingobacterium stercoripullorum</name>
    <dbReference type="NCBI Taxonomy" id="2838759"/>
    <lineage>
        <taxon>Bacteria</taxon>
        <taxon>Pseudomonadati</taxon>
        <taxon>Bacteroidota</taxon>
        <taxon>Sphingobacteriia</taxon>
        <taxon>Sphingobacteriales</taxon>
        <taxon>Sphingobacteriaceae</taxon>
        <taxon>Sphingobacterium</taxon>
    </lineage>
</organism>
<sequence>MLKTLLLVSVGGGAGSALRYLVYLWSNKFYGDSFPLGTWIVNVLGCFIIGLTWGVINRYQLGDGYLRHLIMVGFCGGFTTFSSFAFENFKLFEQGNYSIILLYILSSVIVGILAVWWGMILVK</sequence>
<comment type="similarity">
    <text evidence="9 11">Belongs to the fluoride channel Fluc/FEX (TC 1.A.43) family.</text>
</comment>
<dbReference type="PANTHER" id="PTHR28259:SF1">
    <property type="entry name" value="FLUORIDE EXPORT PROTEIN 1-RELATED"/>
    <property type="match status" value="1"/>
</dbReference>
<dbReference type="GO" id="GO:0140114">
    <property type="term" value="P:cellular detoxification of fluoride"/>
    <property type="evidence" value="ECO:0007669"/>
    <property type="project" value="UniProtKB-UniRule"/>
</dbReference>
<keyword evidence="7 11" id="KW-0472">Membrane</keyword>
<evidence type="ECO:0000256" key="7">
    <source>
        <dbReference type="ARBA" id="ARBA00023136"/>
    </source>
</evidence>
<keyword evidence="6 11" id="KW-0406">Ion transport</keyword>
<feature type="binding site" evidence="11">
    <location>
        <position position="76"/>
    </location>
    <ligand>
        <name>Na(+)</name>
        <dbReference type="ChEBI" id="CHEBI:29101"/>
        <note>structural</note>
    </ligand>
</feature>
<protein>
    <recommendedName>
        <fullName evidence="11">Fluoride-specific ion channel FluC</fullName>
    </recommendedName>
</protein>
<dbReference type="InterPro" id="IPR003691">
    <property type="entry name" value="FluC"/>
</dbReference>
<reference evidence="12" key="1">
    <citation type="journal article" date="2021" name="PeerJ">
        <title>Extensive microbial diversity within the chicken gut microbiome revealed by metagenomics and culture.</title>
        <authorList>
            <person name="Gilroy R."/>
            <person name="Ravi A."/>
            <person name="Getino M."/>
            <person name="Pursley I."/>
            <person name="Horton D.L."/>
            <person name="Alikhan N.F."/>
            <person name="Baker D."/>
            <person name="Gharbi K."/>
            <person name="Hall N."/>
            <person name="Watson M."/>
            <person name="Adriaenssens E.M."/>
            <person name="Foster-Nyarko E."/>
            <person name="Jarju S."/>
            <person name="Secka A."/>
            <person name="Antonio M."/>
            <person name="Oren A."/>
            <person name="Chaudhuri R.R."/>
            <person name="La Ragione R."/>
            <person name="Hildebrand F."/>
            <person name="Pallen M.J."/>
        </authorList>
    </citation>
    <scope>NUCLEOTIDE SEQUENCE</scope>
    <source>
        <strain evidence="12">1719</strain>
    </source>
</reference>
<keyword evidence="11" id="KW-0479">Metal-binding</keyword>
<dbReference type="NCBIfam" id="TIGR00494">
    <property type="entry name" value="crcB"/>
    <property type="match status" value="1"/>
</dbReference>
<evidence type="ECO:0000313" key="13">
    <source>
        <dbReference type="Proteomes" id="UP000824156"/>
    </source>
</evidence>
<reference evidence="12" key="2">
    <citation type="submission" date="2021-04" db="EMBL/GenBank/DDBJ databases">
        <authorList>
            <person name="Gilroy R."/>
        </authorList>
    </citation>
    <scope>NUCLEOTIDE SEQUENCE</scope>
    <source>
        <strain evidence="12">1719</strain>
    </source>
</reference>
<name>A0A9D1WB63_9SPHI</name>
<keyword evidence="11" id="KW-0915">Sodium</keyword>
<keyword evidence="3" id="KW-0997">Cell inner membrane</keyword>
<evidence type="ECO:0000313" key="12">
    <source>
        <dbReference type="EMBL" id="HIX55833.1"/>
    </source>
</evidence>
<dbReference type="HAMAP" id="MF_00454">
    <property type="entry name" value="FluC"/>
    <property type="match status" value="1"/>
</dbReference>
<gene>
    <name evidence="11 12" type="primary">crcB</name>
    <name evidence="11" type="synonym">fluC</name>
    <name evidence="12" type="ORF">H9853_12505</name>
</gene>
<evidence type="ECO:0000256" key="1">
    <source>
        <dbReference type="ARBA" id="ARBA00004651"/>
    </source>
</evidence>
<dbReference type="GO" id="GO:0005886">
    <property type="term" value="C:plasma membrane"/>
    <property type="evidence" value="ECO:0007669"/>
    <property type="project" value="UniProtKB-SubCell"/>
</dbReference>
<evidence type="ECO:0000256" key="5">
    <source>
        <dbReference type="ARBA" id="ARBA00022989"/>
    </source>
</evidence>
<comment type="activity regulation">
    <text evidence="11">Na(+) is not transported, but it plays an essential structural role and its presence is essential for fluoride channel function.</text>
</comment>
<keyword evidence="11" id="KW-0813">Transport</keyword>
<evidence type="ECO:0000256" key="8">
    <source>
        <dbReference type="ARBA" id="ARBA00023303"/>
    </source>
</evidence>
<dbReference type="GO" id="GO:0046872">
    <property type="term" value="F:metal ion binding"/>
    <property type="evidence" value="ECO:0007669"/>
    <property type="project" value="UniProtKB-KW"/>
</dbReference>
<evidence type="ECO:0000256" key="6">
    <source>
        <dbReference type="ARBA" id="ARBA00023065"/>
    </source>
</evidence>
<evidence type="ECO:0000256" key="2">
    <source>
        <dbReference type="ARBA" id="ARBA00022475"/>
    </source>
</evidence>